<dbReference type="Pfam" id="PF03109">
    <property type="entry name" value="ABC1"/>
    <property type="match status" value="1"/>
</dbReference>
<dbReference type="EMBL" id="MN738844">
    <property type="protein sequence ID" value="QHT27903.1"/>
    <property type="molecule type" value="Genomic_DNA"/>
</dbReference>
<dbReference type="InterPro" id="IPR004147">
    <property type="entry name" value="ABC1_dom"/>
</dbReference>
<protein>
    <recommendedName>
        <fullName evidence="2">ABC1 atypical kinase-like domain-containing protein</fullName>
    </recommendedName>
</protein>
<evidence type="ECO:0000259" key="2">
    <source>
        <dbReference type="Pfam" id="PF03109"/>
    </source>
</evidence>
<keyword evidence="1" id="KW-0812">Transmembrane</keyword>
<dbReference type="PANTHER" id="PTHR45890">
    <property type="entry name" value="AARF DOMAIN CONTAINING KINASE 2 (PREDICTED)"/>
    <property type="match status" value="1"/>
</dbReference>
<keyword evidence="1" id="KW-1133">Transmembrane helix</keyword>
<feature type="transmembrane region" description="Helical" evidence="1">
    <location>
        <begin position="392"/>
        <end position="417"/>
    </location>
</feature>
<name>A0A6C0EHJ1_9ZZZZ</name>
<organism evidence="3">
    <name type="scientific">viral metagenome</name>
    <dbReference type="NCBI Taxonomy" id="1070528"/>
    <lineage>
        <taxon>unclassified sequences</taxon>
        <taxon>metagenomes</taxon>
        <taxon>organismal metagenomes</taxon>
    </lineage>
</organism>
<dbReference type="AlphaFoldDB" id="A0A6C0EHJ1"/>
<dbReference type="SUPFAM" id="SSF56112">
    <property type="entry name" value="Protein kinase-like (PK-like)"/>
    <property type="match status" value="1"/>
</dbReference>
<keyword evidence="1" id="KW-0472">Membrane</keyword>
<dbReference type="InterPro" id="IPR052402">
    <property type="entry name" value="ADCK_kinase"/>
</dbReference>
<proteinExistence type="predicted"/>
<dbReference type="PANTHER" id="PTHR45890:SF1">
    <property type="entry name" value="AARF DOMAIN CONTAINING KINASE 2"/>
    <property type="match status" value="1"/>
</dbReference>
<evidence type="ECO:0000313" key="3">
    <source>
        <dbReference type="EMBL" id="QHT27903.1"/>
    </source>
</evidence>
<accession>A0A6C0EHJ1</accession>
<reference evidence="3" key="1">
    <citation type="journal article" date="2020" name="Nature">
        <title>Giant virus diversity and host interactions through global metagenomics.</title>
        <authorList>
            <person name="Schulz F."/>
            <person name="Roux S."/>
            <person name="Paez-Espino D."/>
            <person name="Jungbluth S."/>
            <person name="Walsh D.A."/>
            <person name="Denef V.J."/>
            <person name="McMahon K.D."/>
            <person name="Konstantinidis K.T."/>
            <person name="Eloe-Fadrosh E.A."/>
            <person name="Kyrpides N.C."/>
            <person name="Woyke T."/>
        </authorList>
    </citation>
    <scope>NUCLEOTIDE SEQUENCE</scope>
    <source>
        <strain evidence="3">GVMAG-M-3300000115-19</strain>
    </source>
</reference>
<feature type="domain" description="ABC1 atypical kinase-like" evidence="2">
    <location>
        <begin position="108"/>
        <end position="330"/>
    </location>
</feature>
<evidence type="ECO:0000256" key="1">
    <source>
        <dbReference type="SAM" id="Phobius"/>
    </source>
</evidence>
<dbReference type="InterPro" id="IPR011009">
    <property type="entry name" value="Kinase-like_dom_sf"/>
</dbReference>
<sequence>MILNYLKKGYNTIKSSYSYIYNKTSNIIYGNCNGIKSLYLFILIIYQVNYIINYDLLNDETSINDLKNNIFKCGCISIKFTQWIISKLKGITDKNKFNYIINEFENIFDNCDYHDVKHSKRIFKNDFNKNIEDIFDINNFEVIASGSIGQVYKTRFKKLKKLKNPLENPDIVIKVRHPYIDYIKSYQMILIYFILGMQKITYLKNKYCIHFNLHDFVDNINKQIDFNIEAYNNIKIYDNYKDNEYIVVPKIYNFSKNIIISSFEDGCYIDEISEYQRCKVALNLLCLVHNMCMVDNFMHGDLHIKNWKVRPYKKSYQIILYDFGICFEGPSKEYNSKIIEYAETQNIKKLIHLFLEDFHYNMNKEDLVELLYEKFKEICEEPFNMNIVFNKLIYLFSTYNLIINNLFLNVMLFFCLLEDVWKKTNIICQDPSSIGVDNIVKNQKLDIITYCNTYNVYPELKKISKQQLKKYNKNVKTKNIMFIRTQLSKFEFDNPDDILSDN</sequence>